<feature type="region of interest" description="Disordered" evidence="1">
    <location>
        <begin position="1"/>
        <end position="20"/>
    </location>
</feature>
<evidence type="ECO:0000256" key="1">
    <source>
        <dbReference type="SAM" id="MobiDB-lite"/>
    </source>
</evidence>
<reference evidence="2 3" key="1">
    <citation type="submission" date="2020-05" db="EMBL/GenBank/DDBJ databases">
        <title>Genomic Encyclopedia of Type Strains, Phase IV (KMG-V): Genome sequencing to study the core and pangenomes of soil and plant-associated prokaryotes.</title>
        <authorList>
            <person name="Whitman W."/>
        </authorList>
    </citation>
    <scope>NUCLEOTIDE SEQUENCE [LARGE SCALE GENOMIC DNA]</scope>
    <source>
        <strain evidence="2 3">9A</strain>
    </source>
</reference>
<accession>A0ABX2FUS4</accession>
<comment type="caution">
    <text evidence="2">The sequence shown here is derived from an EMBL/GenBank/DDBJ whole genome shotgun (WGS) entry which is preliminary data.</text>
</comment>
<dbReference type="EMBL" id="JABSNP010000023">
    <property type="protein sequence ID" value="NRT20938.1"/>
    <property type="molecule type" value="Genomic_DNA"/>
</dbReference>
<gene>
    <name evidence="2" type="ORF">HNP98_003783</name>
</gene>
<evidence type="ECO:0000313" key="2">
    <source>
        <dbReference type="EMBL" id="NRT20938.1"/>
    </source>
</evidence>
<keyword evidence="3" id="KW-1185">Reference proteome</keyword>
<organism evidence="2 3">
    <name type="scientific">Hymenobacter caeli</name>
    <dbReference type="NCBI Taxonomy" id="2735894"/>
    <lineage>
        <taxon>Bacteria</taxon>
        <taxon>Pseudomonadati</taxon>
        <taxon>Bacteroidota</taxon>
        <taxon>Cytophagia</taxon>
        <taxon>Cytophagales</taxon>
        <taxon>Hymenobacteraceae</taxon>
        <taxon>Hymenobacter</taxon>
    </lineage>
</organism>
<dbReference type="Proteomes" id="UP000779507">
    <property type="component" value="Unassembled WGS sequence"/>
</dbReference>
<dbReference type="RefSeq" id="WP_173811705.1">
    <property type="nucleotide sequence ID" value="NZ_JABSNP010000023.1"/>
</dbReference>
<name>A0ABX2FUS4_9BACT</name>
<sequence length="407" mass="44426">MSLPTGPGNNPALAASPKQSIPSLKDEIDTRLATIANALVVFNEAAELDNTITNGLNSCNTAYSTIEAHVVSAADAFLHQSLAPRTAQSAAIYSRIQTAYRGATGAGHALEGFLPNYLYTIDLEMESNKDVISEWDKHPLPTSAPSYNRRSLAYQAAKAENIAYSNYKETIKAQVAKAQAVVTEMKKFNDDNKTQALVDKYNQVNASNFTFISDEVKVKSDEIKFDIKISALKQLPCDIPSKFSISETYKTSGGWKVDFSTGVFVNSGHHDFLGQEFQYVPNPTDDTKVVIKEKDGGQRVLLLVGALAHFYYRTGRFANVALSPGLSTTTALDGLNFHLGDSLLLGTKNRVILTGGVTFREVKILDKGYHTDQEYVKKSLPESVPTIKVFPIAGAFASITYNLTAFK</sequence>
<protein>
    <submittedName>
        <fullName evidence="2">Uncharacterized protein</fullName>
    </submittedName>
</protein>
<evidence type="ECO:0000313" key="3">
    <source>
        <dbReference type="Proteomes" id="UP000779507"/>
    </source>
</evidence>
<proteinExistence type="predicted"/>